<sequence>MFHRLIIVQKNLVVNKTAARFSNPGACELYNAADPEIQAPTEAWLKRYNDTLGQTAEHWQTLLAEWLMALEVGAATGAASGEKNPLRTAQRNGYRERGLCRPPVCIPSNSLHRW</sequence>
<dbReference type="AlphaFoldDB" id="A0A2W7CA77"/>
<name>A0A2W7CA77_9HYPH</name>
<reference evidence="2" key="1">
    <citation type="submission" date="2017-03" db="EMBL/GenBank/DDBJ databases">
        <authorList>
            <person name="Safronova V.I."/>
            <person name="Sazanova A.L."/>
            <person name="Chirak E.R."/>
        </authorList>
    </citation>
    <scope>NUCLEOTIDE SEQUENCE [LARGE SCALE GENOMIC DNA]</scope>
    <source>
        <strain evidence="2">Ach-343</strain>
    </source>
</reference>
<proteinExistence type="predicted"/>
<organism evidence="1 2">
    <name type="scientific">Mesorhizobium kowhaii</name>
    <dbReference type="NCBI Taxonomy" id="1300272"/>
    <lineage>
        <taxon>Bacteria</taxon>
        <taxon>Pseudomonadati</taxon>
        <taxon>Pseudomonadota</taxon>
        <taxon>Alphaproteobacteria</taxon>
        <taxon>Hyphomicrobiales</taxon>
        <taxon>Phyllobacteriaceae</taxon>
        <taxon>Mesorhizobium</taxon>
    </lineage>
</organism>
<gene>
    <name evidence="1" type="ORF">B5V02_02015</name>
</gene>
<accession>A0A2W7CA77</accession>
<protein>
    <submittedName>
        <fullName evidence="1">Uncharacterized protein</fullName>
    </submittedName>
</protein>
<keyword evidence="2" id="KW-1185">Reference proteome</keyword>
<dbReference type="EMBL" id="MZXV01000011">
    <property type="protein sequence ID" value="PZV40150.1"/>
    <property type="molecule type" value="Genomic_DNA"/>
</dbReference>
<evidence type="ECO:0000313" key="2">
    <source>
        <dbReference type="Proteomes" id="UP000248616"/>
    </source>
</evidence>
<evidence type="ECO:0000313" key="1">
    <source>
        <dbReference type="EMBL" id="PZV40150.1"/>
    </source>
</evidence>
<comment type="caution">
    <text evidence="1">The sequence shown here is derived from an EMBL/GenBank/DDBJ whole genome shotgun (WGS) entry which is preliminary data.</text>
</comment>
<dbReference type="Proteomes" id="UP000248616">
    <property type="component" value="Unassembled WGS sequence"/>
</dbReference>